<comment type="caution">
    <text evidence="5">The sequence shown here is derived from an EMBL/GenBank/DDBJ whole genome shotgun (WGS) entry which is preliminary data.</text>
</comment>
<evidence type="ECO:0000259" key="4">
    <source>
        <dbReference type="Pfam" id="PF07992"/>
    </source>
</evidence>
<evidence type="ECO:0000256" key="2">
    <source>
        <dbReference type="ARBA" id="ARBA00023002"/>
    </source>
</evidence>
<keyword evidence="6" id="KW-1185">Reference proteome</keyword>
<dbReference type="SUPFAM" id="SSF51905">
    <property type="entry name" value="FAD/NAD(P)-binding domain"/>
    <property type="match status" value="1"/>
</dbReference>
<dbReference type="Proteomes" id="UP001595979">
    <property type="component" value="Unassembled WGS sequence"/>
</dbReference>
<dbReference type="InterPro" id="IPR050097">
    <property type="entry name" value="Ferredoxin-NADP_redctase_2"/>
</dbReference>
<dbReference type="PRINTS" id="PR00469">
    <property type="entry name" value="PNDRDTASEII"/>
</dbReference>
<feature type="domain" description="FAD/NAD(P)-binding" evidence="4">
    <location>
        <begin position="9"/>
        <end position="280"/>
    </location>
</feature>
<sequence length="310" mass="33011">MTLNPTAPYDILIIGGGFAGLSAALYTARGMRRGVLCTAGPSRNAAAQHTHGFLTQDGTNPAELLQIARAQLAQYELPIIEAEVTQITGENNAFTAHLADGRTIQARKLILATGVQDILPPIPGLQEEWGRGVQHCPYCYGWEVRDQPLALYQPGLTGPDGLWTILYHQKLSRDLLVCGTGPHDFTAEQREQLQGVGVTLVDSALERVEGIPEGIRLHFADGTSAERAVLYTHGERKLNAALAETLGCKIESGGIVVTPNNQKTSVDGVFAAGDVSTGNQVAFAVAGGARAAMFAAFEILSENMPAWARA</sequence>
<keyword evidence="3" id="KW-1133">Transmembrane helix</keyword>
<dbReference type="InterPro" id="IPR036188">
    <property type="entry name" value="FAD/NAD-bd_sf"/>
</dbReference>
<organism evidence="5 6">
    <name type="scientific">Deinococcus petrolearius</name>
    <dbReference type="NCBI Taxonomy" id="1751295"/>
    <lineage>
        <taxon>Bacteria</taxon>
        <taxon>Thermotogati</taxon>
        <taxon>Deinococcota</taxon>
        <taxon>Deinococci</taxon>
        <taxon>Deinococcales</taxon>
        <taxon>Deinococcaceae</taxon>
        <taxon>Deinococcus</taxon>
    </lineage>
</organism>
<evidence type="ECO:0000313" key="5">
    <source>
        <dbReference type="EMBL" id="MFC5849199.1"/>
    </source>
</evidence>
<keyword evidence="2" id="KW-0560">Oxidoreductase</keyword>
<feature type="transmembrane region" description="Helical" evidence="3">
    <location>
        <begin position="6"/>
        <end position="26"/>
    </location>
</feature>
<gene>
    <name evidence="5" type="ORF">ACFPQ6_12855</name>
</gene>
<keyword evidence="1" id="KW-0285">Flavoprotein</keyword>
<dbReference type="InterPro" id="IPR023753">
    <property type="entry name" value="FAD/NAD-binding_dom"/>
</dbReference>
<protein>
    <submittedName>
        <fullName evidence="5">NAD(P)/FAD-dependent oxidoreductase</fullName>
    </submittedName>
</protein>
<reference evidence="6" key="1">
    <citation type="journal article" date="2019" name="Int. J. Syst. Evol. Microbiol.">
        <title>The Global Catalogue of Microorganisms (GCM) 10K type strain sequencing project: providing services to taxonomists for standard genome sequencing and annotation.</title>
        <authorList>
            <consortium name="The Broad Institute Genomics Platform"/>
            <consortium name="The Broad Institute Genome Sequencing Center for Infectious Disease"/>
            <person name="Wu L."/>
            <person name="Ma J."/>
        </authorList>
    </citation>
    <scope>NUCLEOTIDE SEQUENCE [LARGE SCALE GENOMIC DNA]</scope>
    <source>
        <strain evidence="6">CGMCC 1.15053</strain>
    </source>
</reference>
<proteinExistence type="predicted"/>
<keyword evidence="3" id="KW-0472">Membrane</keyword>
<evidence type="ECO:0000313" key="6">
    <source>
        <dbReference type="Proteomes" id="UP001595979"/>
    </source>
</evidence>
<keyword evidence="3" id="KW-0812">Transmembrane</keyword>
<dbReference type="Gene3D" id="3.50.50.60">
    <property type="entry name" value="FAD/NAD(P)-binding domain"/>
    <property type="match status" value="2"/>
</dbReference>
<evidence type="ECO:0000256" key="1">
    <source>
        <dbReference type="ARBA" id="ARBA00022630"/>
    </source>
</evidence>
<evidence type="ECO:0000256" key="3">
    <source>
        <dbReference type="SAM" id="Phobius"/>
    </source>
</evidence>
<accession>A0ABW1DLL6</accession>
<dbReference type="PANTHER" id="PTHR48105">
    <property type="entry name" value="THIOREDOXIN REDUCTASE 1-RELATED-RELATED"/>
    <property type="match status" value="1"/>
</dbReference>
<dbReference type="PRINTS" id="PR00368">
    <property type="entry name" value="FADPNR"/>
</dbReference>
<name>A0ABW1DLL6_9DEIO</name>
<dbReference type="RefSeq" id="WP_380050060.1">
    <property type="nucleotide sequence ID" value="NZ_JBHSOH010000015.1"/>
</dbReference>
<dbReference type="Pfam" id="PF07992">
    <property type="entry name" value="Pyr_redox_2"/>
    <property type="match status" value="1"/>
</dbReference>
<dbReference type="EMBL" id="JBHSOH010000015">
    <property type="protein sequence ID" value="MFC5849199.1"/>
    <property type="molecule type" value="Genomic_DNA"/>
</dbReference>